<evidence type="ECO:0000259" key="3">
    <source>
        <dbReference type="PROSITE" id="PS50894"/>
    </source>
</evidence>
<dbReference type="CDD" id="cd00088">
    <property type="entry name" value="HPT"/>
    <property type="match status" value="1"/>
</dbReference>
<feature type="modified residue" description="Phosphohistidine" evidence="2">
    <location>
        <position position="65"/>
    </location>
</feature>
<name>A0ABT3H4F0_9RHOB</name>
<accession>A0ABT3H4F0</accession>
<reference evidence="4 5" key="1">
    <citation type="submission" date="2022-10" db="EMBL/GenBank/DDBJ databases">
        <title>Pararhodobacter sp. nov., isolated from marine algae.</title>
        <authorList>
            <person name="Choi B.J."/>
            <person name="Kim J.M."/>
            <person name="Lee J.K."/>
            <person name="Choi D.G."/>
            <person name="Jeon C.O."/>
        </authorList>
    </citation>
    <scope>NUCLEOTIDE SEQUENCE [LARGE SCALE GENOMIC DNA]</scope>
    <source>
        <strain evidence="4 5">ZQ420</strain>
    </source>
</reference>
<dbReference type="Proteomes" id="UP001208938">
    <property type="component" value="Unassembled WGS sequence"/>
</dbReference>
<dbReference type="PROSITE" id="PS50894">
    <property type="entry name" value="HPT"/>
    <property type="match status" value="1"/>
</dbReference>
<protein>
    <submittedName>
        <fullName evidence="4">Hpt domain-containing protein</fullName>
    </submittedName>
</protein>
<dbReference type="EMBL" id="JAPDFL010000001">
    <property type="protein sequence ID" value="MCW1934700.1"/>
    <property type="molecule type" value="Genomic_DNA"/>
</dbReference>
<comment type="caution">
    <text evidence="4">The sequence shown here is derived from an EMBL/GenBank/DDBJ whole genome shotgun (WGS) entry which is preliminary data.</text>
</comment>
<dbReference type="Pfam" id="PF01627">
    <property type="entry name" value="Hpt"/>
    <property type="match status" value="1"/>
</dbReference>
<evidence type="ECO:0000313" key="5">
    <source>
        <dbReference type="Proteomes" id="UP001208938"/>
    </source>
</evidence>
<evidence type="ECO:0000313" key="4">
    <source>
        <dbReference type="EMBL" id="MCW1934700.1"/>
    </source>
</evidence>
<dbReference type="InterPro" id="IPR036641">
    <property type="entry name" value="HPT_dom_sf"/>
</dbReference>
<dbReference type="RefSeq" id="WP_264507474.1">
    <property type="nucleotide sequence ID" value="NZ_JAPDFL010000001.1"/>
</dbReference>
<organism evidence="4 5">
    <name type="scientific">Pararhodobacter zhoushanensis</name>
    <dbReference type="NCBI Taxonomy" id="2479545"/>
    <lineage>
        <taxon>Bacteria</taxon>
        <taxon>Pseudomonadati</taxon>
        <taxon>Pseudomonadota</taxon>
        <taxon>Alphaproteobacteria</taxon>
        <taxon>Rhodobacterales</taxon>
        <taxon>Paracoccaceae</taxon>
        <taxon>Pararhodobacter</taxon>
    </lineage>
</organism>
<gene>
    <name evidence="4" type="ORF">OKW52_21205</name>
</gene>
<feature type="domain" description="HPt" evidence="3">
    <location>
        <begin position="26"/>
        <end position="126"/>
    </location>
</feature>
<proteinExistence type="predicted"/>
<dbReference type="SUPFAM" id="SSF47226">
    <property type="entry name" value="Histidine-containing phosphotransfer domain, HPT domain"/>
    <property type="match status" value="1"/>
</dbReference>
<evidence type="ECO:0000256" key="1">
    <source>
        <dbReference type="ARBA" id="ARBA00023012"/>
    </source>
</evidence>
<evidence type="ECO:0000256" key="2">
    <source>
        <dbReference type="PROSITE-ProRule" id="PRU00110"/>
    </source>
</evidence>
<keyword evidence="1" id="KW-0902">Two-component regulatory system</keyword>
<keyword evidence="2" id="KW-0597">Phosphoprotein</keyword>
<dbReference type="InterPro" id="IPR008207">
    <property type="entry name" value="Sig_transdc_His_kin_Hpt_dom"/>
</dbReference>
<dbReference type="Gene3D" id="1.20.120.160">
    <property type="entry name" value="HPT domain"/>
    <property type="match status" value="1"/>
</dbReference>
<sequence length="126" mass="13580">MDDRFIMSTRGQTPPAVDDNVLQRLFEMGDAALKQAFCQQFLIDFGRLRGAISGEDGKEVSRAAHELKGLAATVGAMRLADLARRFDAIAEGMAPAARNAVAVPIEREIDAVMAHLRAAAQDPTDV</sequence>
<keyword evidence="5" id="KW-1185">Reference proteome</keyword>